<sequence>MPLVILLASGCYVATDYEKYPAGRFVSAASLVRTWKAGAGALELRRDAKFTASRLKLEYFGCSRDGVREKDGAGTWSNDRGRRRSEVLLRFDDGCTTSLWAGAVDGRTVLWSEYGDSGRLVTLT</sequence>
<evidence type="ECO:0008006" key="3">
    <source>
        <dbReference type="Google" id="ProtNLM"/>
    </source>
</evidence>
<comment type="caution">
    <text evidence="1">The sequence shown here is derived from an EMBL/GenBank/DDBJ whole genome shotgun (WGS) entry which is preliminary data.</text>
</comment>
<dbReference type="RefSeq" id="WP_381743461.1">
    <property type="nucleotide sequence ID" value="NZ_JBHSDP010000027.1"/>
</dbReference>
<organism evidence="1 2">
    <name type="scientific">Streptomyces andamanensis</name>
    <dbReference type="NCBI Taxonomy" id="1565035"/>
    <lineage>
        <taxon>Bacteria</taxon>
        <taxon>Bacillati</taxon>
        <taxon>Actinomycetota</taxon>
        <taxon>Actinomycetes</taxon>
        <taxon>Kitasatosporales</taxon>
        <taxon>Streptomycetaceae</taxon>
        <taxon>Streptomyces</taxon>
    </lineage>
</organism>
<accession>A0ABV8TMX3</accession>
<reference evidence="2" key="1">
    <citation type="journal article" date="2019" name="Int. J. Syst. Evol. Microbiol.">
        <title>The Global Catalogue of Microorganisms (GCM) 10K type strain sequencing project: providing services to taxonomists for standard genome sequencing and annotation.</title>
        <authorList>
            <consortium name="The Broad Institute Genomics Platform"/>
            <consortium name="The Broad Institute Genome Sequencing Center for Infectious Disease"/>
            <person name="Wu L."/>
            <person name="Ma J."/>
        </authorList>
    </citation>
    <scope>NUCLEOTIDE SEQUENCE [LARGE SCALE GENOMIC DNA]</scope>
    <source>
        <strain evidence="2">PCU 347</strain>
    </source>
</reference>
<dbReference type="Proteomes" id="UP001595824">
    <property type="component" value="Unassembled WGS sequence"/>
</dbReference>
<evidence type="ECO:0000313" key="2">
    <source>
        <dbReference type="Proteomes" id="UP001595824"/>
    </source>
</evidence>
<protein>
    <recommendedName>
        <fullName evidence="3">DUF2690 domain-containing protein</fullName>
    </recommendedName>
</protein>
<name>A0ABV8TMX3_9ACTN</name>
<proteinExistence type="predicted"/>
<gene>
    <name evidence="1" type="ORF">ACFPC0_30270</name>
</gene>
<keyword evidence="2" id="KW-1185">Reference proteome</keyword>
<evidence type="ECO:0000313" key="1">
    <source>
        <dbReference type="EMBL" id="MFC4331977.1"/>
    </source>
</evidence>
<dbReference type="EMBL" id="JBHSDP010000027">
    <property type="protein sequence ID" value="MFC4331977.1"/>
    <property type="molecule type" value="Genomic_DNA"/>
</dbReference>